<dbReference type="Proteomes" id="UP000027135">
    <property type="component" value="Unassembled WGS sequence"/>
</dbReference>
<reference evidence="3 4" key="1">
    <citation type="journal article" date="2014" name="Nat. Commun.">
        <title>Molecular traces of alternative social organization in a termite genome.</title>
        <authorList>
            <person name="Terrapon N."/>
            <person name="Li C."/>
            <person name="Robertson H.M."/>
            <person name="Ji L."/>
            <person name="Meng X."/>
            <person name="Booth W."/>
            <person name="Chen Z."/>
            <person name="Childers C.P."/>
            <person name="Glastad K.M."/>
            <person name="Gokhale K."/>
            <person name="Gowin J."/>
            <person name="Gronenberg W."/>
            <person name="Hermansen R.A."/>
            <person name="Hu H."/>
            <person name="Hunt B.G."/>
            <person name="Huylmans A.K."/>
            <person name="Khalil S.M."/>
            <person name="Mitchell R.D."/>
            <person name="Munoz-Torres M.C."/>
            <person name="Mustard J.A."/>
            <person name="Pan H."/>
            <person name="Reese J.T."/>
            <person name="Scharf M.E."/>
            <person name="Sun F."/>
            <person name="Vogel H."/>
            <person name="Xiao J."/>
            <person name="Yang W."/>
            <person name="Yang Z."/>
            <person name="Yang Z."/>
            <person name="Zhou J."/>
            <person name="Zhu J."/>
            <person name="Brent C.S."/>
            <person name="Elsik C.G."/>
            <person name="Goodisman M.A."/>
            <person name="Liberles D.A."/>
            <person name="Roe R.M."/>
            <person name="Vargo E.L."/>
            <person name="Vilcinskas A."/>
            <person name="Wang J."/>
            <person name="Bornberg-Bauer E."/>
            <person name="Korb J."/>
            <person name="Zhang G."/>
            <person name="Liebig J."/>
        </authorList>
    </citation>
    <scope>NUCLEOTIDE SEQUENCE [LARGE SCALE GENOMIC DNA]</scope>
    <source>
        <tissue evidence="3">Whole organism</tissue>
    </source>
</reference>
<feature type="region of interest" description="Disordered" evidence="1">
    <location>
        <begin position="137"/>
        <end position="175"/>
    </location>
</feature>
<dbReference type="GO" id="GO:0035556">
    <property type="term" value="P:intracellular signal transduction"/>
    <property type="evidence" value="ECO:0007669"/>
    <property type="project" value="InterPro"/>
</dbReference>
<feature type="compositionally biased region" description="Low complexity" evidence="1">
    <location>
        <begin position="796"/>
        <end position="813"/>
    </location>
</feature>
<evidence type="ECO:0000256" key="1">
    <source>
        <dbReference type="SAM" id="MobiDB-lite"/>
    </source>
</evidence>
<name>A0A067QI76_ZOONE</name>
<feature type="compositionally biased region" description="Polar residues" evidence="1">
    <location>
        <begin position="664"/>
        <end position="676"/>
    </location>
</feature>
<dbReference type="PANTHER" id="PTHR16206">
    <property type="entry name" value="DEP DOMAIN-CONTAINING"/>
    <property type="match status" value="1"/>
</dbReference>
<dbReference type="InterPro" id="IPR036388">
    <property type="entry name" value="WH-like_DNA-bd_sf"/>
</dbReference>
<evidence type="ECO:0000259" key="2">
    <source>
        <dbReference type="PROSITE" id="PS50186"/>
    </source>
</evidence>
<dbReference type="Pfam" id="PF00610">
    <property type="entry name" value="DEP"/>
    <property type="match status" value="1"/>
</dbReference>
<dbReference type="EMBL" id="KK853326">
    <property type="protein sequence ID" value="KDR08459.1"/>
    <property type="molecule type" value="Genomic_DNA"/>
</dbReference>
<feature type="region of interest" description="Disordered" evidence="1">
    <location>
        <begin position="770"/>
        <end position="817"/>
    </location>
</feature>
<dbReference type="SMART" id="SM00049">
    <property type="entry name" value="DEP"/>
    <property type="match status" value="1"/>
</dbReference>
<protein>
    <submittedName>
        <fullName evidence="3">DEP domain-containing protein 1A</fullName>
    </submittedName>
</protein>
<evidence type="ECO:0000313" key="4">
    <source>
        <dbReference type="Proteomes" id="UP000027135"/>
    </source>
</evidence>
<feature type="compositionally biased region" description="Polar residues" evidence="1">
    <location>
        <begin position="149"/>
        <end position="159"/>
    </location>
</feature>
<feature type="compositionally biased region" description="Basic and acidic residues" evidence="1">
    <location>
        <begin position="292"/>
        <end position="304"/>
    </location>
</feature>
<feature type="region of interest" description="Disordered" evidence="1">
    <location>
        <begin position="291"/>
        <end position="317"/>
    </location>
</feature>
<dbReference type="InterPro" id="IPR008936">
    <property type="entry name" value="Rho_GTPase_activation_prot"/>
</dbReference>
<dbReference type="InterPro" id="IPR000591">
    <property type="entry name" value="DEP_dom"/>
</dbReference>
<keyword evidence="4" id="KW-1185">Reference proteome</keyword>
<dbReference type="Gene3D" id="1.10.10.10">
    <property type="entry name" value="Winged helix-like DNA-binding domain superfamily/Winged helix DNA-binding domain"/>
    <property type="match status" value="1"/>
</dbReference>
<gene>
    <name evidence="3" type="ORF">L798_01215</name>
</gene>
<sequence length="1065" mass="120775">MHVMESSRNYGPYKATKMWNEMVETFRNGIPLKRHRRHIKVYDNCFTGQEAVNWFQSVLQNNLHLGSIVTREQTVQLLNKFLKAGVFQHISASTPFDIHYQFLKEGDLYYLSDISSTRLPLVNKSLNIPPKTGISQWSVKNAGGDKQKNTTSAHSSSKSAVPRLDAHHTVGLPPTTSSIIQPAEYNWHFYASAEEYRPALPLSDQCVKNKTDVCPRQSVQYGTNHGKISVNQVHKEYGSVQVGVNNIPNVENHGYHGESDLHHNRLSAYENQLKGPSENCSRRYYVSSSEQGEVHSEKTMENRHLNPVNSRNTNTSLGYKHYSETFTTLPTSQKIQRSSSMIQPKPDLSKPYMTNASNDLVNPMHNEKLSQRSIDDISGFIKPVHCDINNAPVSRRPYLNVNNSAFPGENSTNQYVSVDGKQIHDYQTYTSQLKCSQNNVTTSKMQEEKNPFRSGSSDFDKPIMAEPLQLSEIGEIWKKVVLARFKKYTPGLETPFKFELQSIPCEWLTANASSEVHLQHDSQFPQSLVAAMNCLIHWPQAVPNEIITAFKEHYFKLQEPLTTFKLYSTLTKVFLYVATGNLAMSNWMVSRQSELSASGFLPMALPPNSCFETAFTSDSPITRIVPQRSVDTLHFSLHGQEGKNVPPKRISSAPDLSEPLPNAQAAQKRNVQSGTKRQMIGRRHAVKLASRKAGRRVRIGVEEDTKLYHFRNKSGGYVNPALSQSNDEIVDTEDFAETAKVRSHYNLEPEQELDYVAALESLNSLMRCSRRDNPPVSIGRQGTDAESDIDQPGNQSSESSSYYTAASSSSSEASSRRSSRVLADSLENVNTGGVVHMNFGENGEKLMVTVTQLLLLCIPVYNRIQLRYLLHFMNQWNLHRSLCVQTDVVDIFTPTILRSEREADFDISLARRIVYFLMSHHELVLSIPSDLATEVQFIVSRQQTDSENCKSGSVTYCQQVSSRQFEHQRLTGSQLALSELLEQILSDCKMAPKEKRKRLKMFQESYPHIYSRRFPDCTVQDKASKKQSRGLLNLATLSRLKSRSFVMDRHHDTEPWLKLLRRKIM</sequence>
<dbReference type="SUPFAM" id="SSF48350">
    <property type="entry name" value="GTPase activation domain, GAP"/>
    <property type="match status" value="1"/>
</dbReference>
<organism evidence="3 4">
    <name type="scientific">Zootermopsis nevadensis</name>
    <name type="common">Dampwood termite</name>
    <dbReference type="NCBI Taxonomy" id="136037"/>
    <lineage>
        <taxon>Eukaryota</taxon>
        <taxon>Metazoa</taxon>
        <taxon>Ecdysozoa</taxon>
        <taxon>Arthropoda</taxon>
        <taxon>Hexapoda</taxon>
        <taxon>Insecta</taxon>
        <taxon>Pterygota</taxon>
        <taxon>Neoptera</taxon>
        <taxon>Polyneoptera</taxon>
        <taxon>Dictyoptera</taxon>
        <taxon>Blattodea</taxon>
        <taxon>Blattoidea</taxon>
        <taxon>Termitoidae</taxon>
        <taxon>Termopsidae</taxon>
        <taxon>Zootermopsis</taxon>
    </lineage>
</organism>
<accession>A0A067QI76</accession>
<dbReference type="PANTHER" id="PTHR16206:SF4">
    <property type="entry name" value="PROTEIN LET-99"/>
    <property type="match status" value="1"/>
</dbReference>
<dbReference type="eggNOG" id="ENOG502QR00">
    <property type="taxonomic scope" value="Eukaryota"/>
</dbReference>
<dbReference type="InParanoid" id="A0A067QI76"/>
<dbReference type="Gene3D" id="1.10.555.10">
    <property type="entry name" value="Rho GTPase activation protein"/>
    <property type="match status" value="1"/>
</dbReference>
<dbReference type="PROSITE" id="PS50186">
    <property type="entry name" value="DEP"/>
    <property type="match status" value="1"/>
</dbReference>
<evidence type="ECO:0000313" key="3">
    <source>
        <dbReference type="EMBL" id="KDR08459.1"/>
    </source>
</evidence>
<feature type="region of interest" description="Disordered" evidence="1">
    <location>
        <begin position="638"/>
        <end position="678"/>
    </location>
</feature>
<dbReference type="InterPro" id="IPR036390">
    <property type="entry name" value="WH_DNA-bd_sf"/>
</dbReference>
<dbReference type="AlphaFoldDB" id="A0A067QI76"/>
<dbReference type="STRING" id="136037.A0A067QI76"/>
<feature type="compositionally biased region" description="Polar residues" evidence="1">
    <location>
        <begin position="307"/>
        <end position="317"/>
    </location>
</feature>
<proteinExistence type="predicted"/>
<feature type="domain" description="DEP" evidence="2">
    <location>
        <begin position="26"/>
        <end position="113"/>
    </location>
</feature>
<dbReference type="SUPFAM" id="SSF46785">
    <property type="entry name" value="Winged helix' DNA-binding domain"/>
    <property type="match status" value="1"/>
</dbReference>